<dbReference type="PANTHER" id="PTHR30472:SF19">
    <property type="entry name" value="PETROBACTIN IMPORT SYSTEM PERMEASE PROTEIN YCLO"/>
    <property type="match status" value="1"/>
</dbReference>
<gene>
    <name evidence="9" type="ORF">GCM10011410_20530</name>
</gene>
<feature type="transmembrane region" description="Helical" evidence="8">
    <location>
        <begin position="20"/>
        <end position="38"/>
    </location>
</feature>
<dbReference type="EMBL" id="BMJH01000002">
    <property type="protein sequence ID" value="GGC67729.1"/>
    <property type="molecule type" value="Genomic_DNA"/>
</dbReference>
<dbReference type="CDD" id="cd06550">
    <property type="entry name" value="TM_ABC_iron-siderophores_like"/>
    <property type="match status" value="1"/>
</dbReference>
<reference evidence="9" key="1">
    <citation type="journal article" date="2014" name="Int. J. Syst. Evol. Microbiol.">
        <title>Complete genome sequence of Corynebacterium casei LMG S-19264T (=DSM 44701T), isolated from a smear-ripened cheese.</title>
        <authorList>
            <consortium name="US DOE Joint Genome Institute (JGI-PGF)"/>
            <person name="Walter F."/>
            <person name="Albersmeier A."/>
            <person name="Kalinowski J."/>
            <person name="Ruckert C."/>
        </authorList>
    </citation>
    <scope>NUCLEOTIDE SEQUENCE</scope>
    <source>
        <strain evidence="9">CGMCC 1.15478</strain>
    </source>
</reference>
<keyword evidence="5 8" id="KW-0812">Transmembrane</keyword>
<feature type="transmembrane region" description="Helical" evidence="8">
    <location>
        <begin position="141"/>
        <end position="158"/>
    </location>
</feature>
<dbReference type="GO" id="GO:0033214">
    <property type="term" value="P:siderophore-iron import into cell"/>
    <property type="evidence" value="ECO:0007669"/>
    <property type="project" value="TreeGrafter"/>
</dbReference>
<sequence length="328" mass="35903">MSTKPLERELRQRSIRMRIGVLTVVALLVVGLYLFSHLPRAWELVLPMRLTTVGALIVVAYAIGISTVMFQTVTANRILTPALMGFDSLYILIQTVLVFVFGAAAMVSYSVVIKYLSETIILVGFTLVLYWLVFRKGRSSIHILLLVGIVFGVFFRSVSNLVQRLIEPAEFAVLQDMFFASFTRIDPVLLAATAAMCVLVTAVGAKYWHTFDVLLLGRDTAVSLGVNYQRMVIGIFIATSVLVAASTALVGPITFFGLLVANLAYLIAGNHLHRNTLPIAVLLGVITLVGGQWLLARVFSQGTTLSIIIEFAGGIVLIYLLLRGRAVR</sequence>
<evidence type="ECO:0000256" key="2">
    <source>
        <dbReference type="ARBA" id="ARBA00007935"/>
    </source>
</evidence>
<dbReference type="InterPro" id="IPR000522">
    <property type="entry name" value="ABC_transptr_permease_BtuC"/>
</dbReference>
<evidence type="ECO:0000256" key="7">
    <source>
        <dbReference type="ARBA" id="ARBA00023136"/>
    </source>
</evidence>
<feature type="transmembrane region" description="Helical" evidence="8">
    <location>
        <begin position="275"/>
        <end position="296"/>
    </location>
</feature>
<dbReference type="Pfam" id="PF01032">
    <property type="entry name" value="FecCD"/>
    <property type="match status" value="1"/>
</dbReference>
<accession>A0A916UBN8</accession>
<feature type="transmembrane region" description="Helical" evidence="8">
    <location>
        <begin position="115"/>
        <end position="134"/>
    </location>
</feature>
<dbReference type="PANTHER" id="PTHR30472">
    <property type="entry name" value="FERRIC ENTEROBACTIN TRANSPORT SYSTEM PERMEASE PROTEIN"/>
    <property type="match status" value="1"/>
</dbReference>
<dbReference type="RefSeq" id="WP_229675909.1">
    <property type="nucleotide sequence ID" value="NZ_BMJH01000002.1"/>
</dbReference>
<evidence type="ECO:0000256" key="3">
    <source>
        <dbReference type="ARBA" id="ARBA00022448"/>
    </source>
</evidence>
<comment type="caution">
    <text evidence="9">The sequence shown here is derived from an EMBL/GenBank/DDBJ whole genome shotgun (WGS) entry which is preliminary data.</text>
</comment>
<dbReference type="InterPro" id="IPR037294">
    <property type="entry name" value="ABC_BtuC-like"/>
</dbReference>
<evidence type="ECO:0000256" key="6">
    <source>
        <dbReference type="ARBA" id="ARBA00022989"/>
    </source>
</evidence>
<feature type="transmembrane region" description="Helical" evidence="8">
    <location>
        <begin position="220"/>
        <end position="243"/>
    </location>
</feature>
<reference evidence="9" key="2">
    <citation type="submission" date="2020-09" db="EMBL/GenBank/DDBJ databases">
        <authorList>
            <person name="Sun Q."/>
            <person name="Zhou Y."/>
        </authorList>
    </citation>
    <scope>NUCLEOTIDE SEQUENCE</scope>
    <source>
        <strain evidence="9">CGMCC 1.15478</strain>
    </source>
</reference>
<feature type="transmembrane region" description="Helical" evidence="8">
    <location>
        <begin position="50"/>
        <end position="69"/>
    </location>
</feature>
<name>A0A916UBN8_9ACTN</name>
<keyword evidence="6 8" id="KW-1133">Transmembrane helix</keyword>
<evidence type="ECO:0000313" key="9">
    <source>
        <dbReference type="EMBL" id="GGC67729.1"/>
    </source>
</evidence>
<evidence type="ECO:0000256" key="5">
    <source>
        <dbReference type="ARBA" id="ARBA00022692"/>
    </source>
</evidence>
<evidence type="ECO:0000256" key="4">
    <source>
        <dbReference type="ARBA" id="ARBA00022475"/>
    </source>
</evidence>
<dbReference type="GO" id="GO:0005886">
    <property type="term" value="C:plasma membrane"/>
    <property type="evidence" value="ECO:0007669"/>
    <property type="project" value="UniProtKB-SubCell"/>
</dbReference>
<comment type="similarity">
    <text evidence="2">Belongs to the binding-protein-dependent transport system permease family. FecCD subfamily.</text>
</comment>
<dbReference type="Proteomes" id="UP000641514">
    <property type="component" value="Unassembled WGS sequence"/>
</dbReference>
<protein>
    <submittedName>
        <fullName evidence="9">Enterobactin ABC transporter permease</fullName>
    </submittedName>
</protein>
<feature type="transmembrane region" description="Helical" evidence="8">
    <location>
        <begin position="302"/>
        <end position="322"/>
    </location>
</feature>
<organism evidence="9 10">
    <name type="scientific">Hoyosella rhizosphaerae</name>
    <dbReference type="NCBI Taxonomy" id="1755582"/>
    <lineage>
        <taxon>Bacteria</taxon>
        <taxon>Bacillati</taxon>
        <taxon>Actinomycetota</taxon>
        <taxon>Actinomycetes</taxon>
        <taxon>Mycobacteriales</taxon>
        <taxon>Hoyosellaceae</taxon>
        <taxon>Hoyosella</taxon>
    </lineage>
</organism>
<keyword evidence="4" id="KW-1003">Cell membrane</keyword>
<feature type="transmembrane region" description="Helical" evidence="8">
    <location>
        <begin position="89"/>
        <end position="109"/>
    </location>
</feature>
<keyword evidence="7 8" id="KW-0472">Membrane</keyword>
<dbReference type="SUPFAM" id="SSF81345">
    <property type="entry name" value="ABC transporter involved in vitamin B12 uptake, BtuC"/>
    <property type="match status" value="1"/>
</dbReference>
<feature type="transmembrane region" description="Helical" evidence="8">
    <location>
        <begin position="188"/>
        <end position="208"/>
    </location>
</feature>
<feature type="transmembrane region" description="Helical" evidence="8">
    <location>
        <begin position="249"/>
        <end position="268"/>
    </location>
</feature>
<keyword evidence="10" id="KW-1185">Reference proteome</keyword>
<proteinExistence type="inferred from homology"/>
<keyword evidence="3" id="KW-0813">Transport</keyword>
<evidence type="ECO:0000313" key="10">
    <source>
        <dbReference type="Proteomes" id="UP000641514"/>
    </source>
</evidence>
<evidence type="ECO:0000256" key="1">
    <source>
        <dbReference type="ARBA" id="ARBA00004651"/>
    </source>
</evidence>
<evidence type="ECO:0000256" key="8">
    <source>
        <dbReference type="SAM" id="Phobius"/>
    </source>
</evidence>
<dbReference type="AlphaFoldDB" id="A0A916UBN8"/>
<dbReference type="Gene3D" id="1.10.3470.10">
    <property type="entry name" value="ABC transporter involved in vitamin B12 uptake, BtuC"/>
    <property type="match status" value="1"/>
</dbReference>
<dbReference type="GO" id="GO:0022857">
    <property type="term" value="F:transmembrane transporter activity"/>
    <property type="evidence" value="ECO:0007669"/>
    <property type="project" value="InterPro"/>
</dbReference>
<comment type="subcellular location">
    <subcellularLocation>
        <location evidence="1">Cell membrane</location>
        <topology evidence="1">Multi-pass membrane protein</topology>
    </subcellularLocation>
</comment>